<feature type="region of interest" description="Disordered" evidence="1">
    <location>
        <begin position="300"/>
        <end position="373"/>
    </location>
</feature>
<feature type="region of interest" description="Disordered" evidence="1">
    <location>
        <begin position="258"/>
        <end position="278"/>
    </location>
</feature>
<organism evidence="2 3">
    <name type="scientific">Neogobius melanostomus</name>
    <name type="common">round goby</name>
    <dbReference type="NCBI Taxonomy" id="47308"/>
    <lineage>
        <taxon>Eukaryota</taxon>
        <taxon>Metazoa</taxon>
        <taxon>Chordata</taxon>
        <taxon>Craniata</taxon>
        <taxon>Vertebrata</taxon>
        <taxon>Euteleostomi</taxon>
        <taxon>Actinopterygii</taxon>
        <taxon>Neopterygii</taxon>
        <taxon>Teleostei</taxon>
        <taxon>Neoteleostei</taxon>
        <taxon>Acanthomorphata</taxon>
        <taxon>Gobiaria</taxon>
        <taxon>Gobiiformes</taxon>
        <taxon>Gobioidei</taxon>
        <taxon>Gobiidae</taxon>
        <taxon>Benthophilinae</taxon>
        <taxon>Neogobiini</taxon>
        <taxon>Neogobius</taxon>
    </lineage>
</organism>
<dbReference type="Proteomes" id="UP000694523">
    <property type="component" value="Unplaced"/>
</dbReference>
<protein>
    <recommendedName>
        <fullName evidence="4">Specifically androgen-regulated gene protein</fullName>
    </recommendedName>
</protein>
<proteinExistence type="predicted"/>
<dbReference type="PANTHER" id="PTHR21555:SF0">
    <property type="entry name" value="SPECIFICALLY ANDROGEN-REGULATED GENE PROTEIN"/>
    <property type="match status" value="1"/>
</dbReference>
<feature type="compositionally biased region" description="Polar residues" evidence="1">
    <location>
        <begin position="331"/>
        <end position="347"/>
    </location>
</feature>
<dbReference type="Pfam" id="PF15385">
    <property type="entry name" value="SARG"/>
    <property type="match status" value="1"/>
</dbReference>
<feature type="region of interest" description="Disordered" evidence="1">
    <location>
        <begin position="175"/>
        <end position="240"/>
    </location>
</feature>
<sequence>MAEILLRHPCTSKPTINLEMLRRRVSDKNIPVSGLSASGNPTSATHAIINHTPTSSAPVSPITVAPGSVSSASIEPTIVSPDLLHKPAPAAELPTAPSLHPSSPPTVAPSEAIEPRSPPAVFPKPKKLPPNIILKSHKPAGGHDSIMGHPSPSDRLAMDPQKVRMEALRKLGLLKCDESPKPLQTRMSWASSSSPRSPPPLKSAPPSAPHTTKINTLVPPSPQATHVPSEPLPDIIPVPTAFSDQVAPSHDDIVVVSSDQASPALDKKRFSSAGRGAVKSATLERSGLGLSSYMETMDKQQTLGELRNSRPRPASLGSGKDFAGEMHLPAPSTSSNSSQKLPRSQGISVLISPGEQSEQSRRKALKKLGLLKH</sequence>
<feature type="compositionally biased region" description="Pro residues" evidence="1">
    <location>
        <begin position="196"/>
        <end position="208"/>
    </location>
</feature>
<evidence type="ECO:0000256" key="1">
    <source>
        <dbReference type="SAM" id="MobiDB-lite"/>
    </source>
</evidence>
<dbReference type="PANTHER" id="PTHR21555">
    <property type="entry name" value="SPECIFICALLY ANDROGEN-REGULATED GENE PROTEIN"/>
    <property type="match status" value="1"/>
</dbReference>
<dbReference type="InterPro" id="IPR026152">
    <property type="entry name" value="SARG"/>
</dbReference>
<dbReference type="AlphaFoldDB" id="A0A8C6URY8"/>
<dbReference type="Ensembl" id="ENSNMLT00000045021.1">
    <property type="protein sequence ID" value="ENSNMLP00000040481.1"/>
    <property type="gene ID" value="ENSNMLG00000024857.1"/>
</dbReference>
<reference evidence="2" key="1">
    <citation type="submission" date="2025-08" db="UniProtKB">
        <authorList>
            <consortium name="Ensembl"/>
        </authorList>
    </citation>
    <scope>IDENTIFICATION</scope>
</reference>
<reference evidence="2" key="2">
    <citation type="submission" date="2025-09" db="UniProtKB">
        <authorList>
            <consortium name="Ensembl"/>
        </authorList>
    </citation>
    <scope>IDENTIFICATION</scope>
</reference>
<evidence type="ECO:0000313" key="3">
    <source>
        <dbReference type="Proteomes" id="UP000694523"/>
    </source>
</evidence>
<name>A0A8C6URY8_9GOBI</name>
<keyword evidence="3" id="KW-1185">Reference proteome</keyword>
<feature type="region of interest" description="Disordered" evidence="1">
    <location>
        <begin position="88"/>
        <end position="157"/>
    </location>
</feature>
<accession>A0A8C6URY8</accession>
<feature type="compositionally biased region" description="Basic residues" evidence="1">
    <location>
        <begin position="362"/>
        <end position="373"/>
    </location>
</feature>
<evidence type="ECO:0000313" key="2">
    <source>
        <dbReference type="Ensembl" id="ENSNMLP00000040481.1"/>
    </source>
</evidence>
<evidence type="ECO:0008006" key="4">
    <source>
        <dbReference type="Google" id="ProtNLM"/>
    </source>
</evidence>